<dbReference type="NCBIfam" id="NF041277">
    <property type="entry name" value="coba_remo_CbiR"/>
    <property type="match status" value="1"/>
</dbReference>
<dbReference type="AlphaFoldDB" id="B2UM53"/>
<dbReference type="STRING" id="349741.Amuc_1679"/>
<dbReference type="BioCyc" id="MetaCyc:MONOMER-21724"/>
<dbReference type="GO" id="GO:0016853">
    <property type="term" value="F:isomerase activity"/>
    <property type="evidence" value="ECO:0007669"/>
    <property type="project" value="UniProtKB-KW"/>
</dbReference>
<dbReference type="eggNOG" id="COG1082">
    <property type="taxonomic scope" value="Bacteria"/>
</dbReference>
<dbReference type="Pfam" id="PF01261">
    <property type="entry name" value="AP_endonuc_2"/>
    <property type="match status" value="1"/>
</dbReference>
<keyword evidence="2" id="KW-0413">Isomerase</keyword>
<feature type="domain" description="Xylose isomerase-like TIM barrel" evidence="1">
    <location>
        <begin position="54"/>
        <end position="262"/>
    </location>
</feature>
<proteinExistence type="predicted"/>
<name>B2UM53_AKKM8</name>
<organism evidence="2 3">
    <name type="scientific">Akkermansia muciniphila (strain ATCC BAA-835 / DSM 22959 / JCM 33894 / BCRC 81048 / CCUG 64013 / CIP 107961 / Muc)</name>
    <dbReference type="NCBI Taxonomy" id="349741"/>
    <lineage>
        <taxon>Bacteria</taxon>
        <taxon>Pseudomonadati</taxon>
        <taxon>Verrucomicrobiota</taxon>
        <taxon>Verrucomicrobiia</taxon>
        <taxon>Verrucomicrobiales</taxon>
        <taxon>Akkermansiaceae</taxon>
        <taxon>Akkermansia</taxon>
    </lineage>
</organism>
<sequence>MKTPHKCRVPGLNIGCTSFIIPDYYVPAIRECVHYADDVALLLLEAGECGKELITPAEIRELAGIAADAGVTWNVHLPTDGSFATEESSRRYTENIIRAIDLTRELEPHTWVMHVVTDHIPGPDMRPHLTERETERILRSLEQITPHLPAPECLALENLERHPTDYLDKLVAATPHSRCFDIGHVWKEGLRPEKLLPLWLPDIRMCHLHGLEKRDHKSLHHMPAATLDAILHPMWDLHFSPLITLEVFSLDDFLNSHQAMLESHERYITKH</sequence>
<dbReference type="RefSeq" id="WP_012420712.1">
    <property type="nucleotide sequence ID" value="NC_010655.1"/>
</dbReference>
<dbReference type="PaxDb" id="349741-Amuc_1679"/>
<dbReference type="EMBL" id="CP001071">
    <property type="protein sequence ID" value="ACD05497.1"/>
    <property type="molecule type" value="Genomic_DNA"/>
</dbReference>
<evidence type="ECO:0000313" key="3">
    <source>
        <dbReference type="Proteomes" id="UP000001031"/>
    </source>
</evidence>
<gene>
    <name evidence="2" type="ordered locus">Amuc_1679</name>
</gene>
<dbReference type="Gene3D" id="3.20.20.150">
    <property type="entry name" value="Divalent-metal-dependent TIM barrel enzymes"/>
    <property type="match status" value="1"/>
</dbReference>
<evidence type="ECO:0000259" key="1">
    <source>
        <dbReference type="Pfam" id="PF01261"/>
    </source>
</evidence>
<dbReference type="SUPFAM" id="SSF51658">
    <property type="entry name" value="Xylose isomerase-like"/>
    <property type="match status" value="1"/>
</dbReference>
<accession>B2UM53</accession>
<dbReference type="InterPro" id="IPR036237">
    <property type="entry name" value="Xyl_isomerase-like_sf"/>
</dbReference>
<dbReference type="KEGG" id="amu:Amuc_1679"/>
<dbReference type="InterPro" id="IPR013022">
    <property type="entry name" value="Xyl_isomerase-like_TIM-brl"/>
</dbReference>
<dbReference type="Proteomes" id="UP000001031">
    <property type="component" value="Chromosome"/>
</dbReference>
<reference evidence="3" key="1">
    <citation type="journal article" date="2011" name="PLoS ONE">
        <title>The genome of Akkermansia muciniphila, a dedicated intestinal mucin degrader, and its use in exploring intestinal metagenomes.</title>
        <authorList>
            <person name="van Passel M.W."/>
            <person name="Kant R."/>
            <person name="Zoetendal E.G."/>
            <person name="Plugge C.M."/>
            <person name="Derrien M."/>
            <person name="Malfatti S.A."/>
            <person name="Chain P.S."/>
            <person name="Woyke T."/>
            <person name="Palva A."/>
            <person name="de Vos W.M."/>
            <person name="Smidt H."/>
        </authorList>
    </citation>
    <scope>NUCLEOTIDE SEQUENCE [LARGE SCALE GENOMIC DNA]</scope>
    <source>
        <strain evidence="3">ATCC BAA-835 / DSM 22959 / JCM 33894 / BCRC 81048 / CCUG 64013 / CIP 107961 / Muc</strain>
    </source>
</reference>
<keyword evidence="3" id="KW-1185">Reference proteome</keyword>
<protein>
    <submittedName>
        <fullName evidence="2">Xylose isomerase domain protein TIM barrel</fullName>
    </submittedName>
</protein>
<dbReference type="HOGENOM" id="CLU_078439_0_0_0"/>
<dbReference type="OrthoDB" id="9792261at2"/>
<evidence type="ECO:0000313" key="2">
    <source>
        <dbReference type="EMBL" id="ACD05497.1"/>
    </source>
</evidence>
<dbReference type="SMR" id="B2UM53"/>